<organism evidence="2 3">
    <name type="scientific">Citrus sinensis</name>
    <name type="common">Sweet orange</name>
    <name type="synonym">Citrus aurantium var. sinensis</name>
    <dbReference type="NCBI Taxonomy" id="2711"/>
    <lineage>
        <taxon>Eukaryota</taxon>
        <taxon>Viridiplantae</taxon>
        <taxon>Streptophyta</taxon>
        <taxon>Embryophyta</taxon>
        <taxon>Tracheophyta</taxon>
        <taxon>Spermatophyta</taxon>
        <taxon>Magnoliopsida</taxon>
        <taxon>eudicotyledons</taxon>
        <taxon>Gunneridae</taxon>
        <taxon>Pentapetalae</taxon>
        <taxon>rosids</taxon>
        <taxon>malvids</taxon>
        <taxon>Sapindales</taxon>
        <taxon>Rutaceae</taxon>
        <taxon>Aurantioideae</taxon>
        <taxon>Citrus</taxon>
    </lineage>
</organism>
<accession>A0A067DMK5</accession>
<dbReference type="PANTHER" id="PTHR36766:SF40">
    <property type="entry name" value="DISEASE RESISTANCE PROTEIN RGA3"/>
    <property type="match status" value="1"/>
</dbReference>
<dbReference type="PANTHER" id="PTHR36766">
    <property type="entry name" value="PLANT BROAD-SPECTRUM MILDEW RESISTANCE PROTEIN RPW8"/>
    <property type="match status" value="1"/>
</dbReference>
<dbReference type="InterPro" id="IPR032675">
    <property type="entry name" value="LRR_dom_sf"/>
</dbReference>
<evidence type="ECO:0000256" key="1">
    <source>
        <dbReference type="ARBA" id="ARBA00022821"/>
    </source>
</evidence>
<proteinExistence type="predicted"/>
<protein>
    <recommendedName>
        <fullName evidence="4">NB-ARC domain-containing protein</fullName>
    </recommendedName>
</protein>
<gene>
    <name evidence="2" type="ORF">CISIN_1g002284mg</name>
</gene>
<keyword evidence="3" id="KW-1185">Reference proteome</keyword>
<dbReference type="EMBL" id="KK786056">
    <property type="protein sequence ID" value="KDO40227.1"/>
    <property type="molecule type" value="Genomic_DNA"/>
</dbReference>
<evidence type="ECO:0008006" key="4">
    <source>
        <dbReference type="Google" id="ProtNLM"/>
    </source>
</evidence>
<evidence type="ECO:0000313" key="2">
    <source>
        <dbReference type="EMBL" id="KDO40227.1"/>
    </source>
</evidence>
<keyword evidence="1" id="KW-0611">Plant defense</keyword>
<dbReference type="Proteomes" id="UP000027120">
    <property type="component" value="Unassembled WGS sequence"/>
</dbReference>
<feature type="non-terminal residue" evidence="2">
    <location>
        <position position="1"/>
    </location>
</feature>
<evidence type="ECO:0000313" key="3">
    <source>
        <dbReference type="Proteomes" id="UP000027120"/>
    </source>
</evidence>
<name>A0A067DMK5_CITSI</name>
<dbReference type="AlphaFoldDB" id="A0A067DMK5"/>
<sequence length="439" mass="49782">EEEDQWQFGLSFRLEHLELINCQDLEKLPKSLLSLSSLTEMRIHNCSSLVSFPEAVLPSQLRVISIWDSGALKFLPEAWMLDNNSSLEILDIRHCHLLTYIAGVQLPPSLKQLEIYNCDNLRTLTAEEGIHSSRRHTSLLECLEIHSCPSLTCLISKNELRAALDYLVVGNLPQALKFLSIWHCSKLESIVERLDNKISLEVIEIVSCENLKMLPHGLHKLWHLQEIDIQDCENLVSFPEGGLLSAKLKRLVIYGCKKLEALPEGMHNLSSLQYLTIGGVPSLLCFTEDGLFPTNLHSLEIDGMKIWKSLMQLGGFHRYTSLRRLAISGCDEDMVSFPLEDIRLGTTLPACLTQLEIFNFPNLERLSSSICDQNLTSLKLTNCPKLKYFPEKGLPASLLRLEIKKCPLIEKMCRQDIGPYWHLLIHIPCVLIECSCTVN</sequence>
<reference evidence="2 3" key="1">
    <citation type="submission" date="2014-04" db="EMBL/GenBank/DDBJ databases">
        <authorList>
            <consortium name="International Citrus Genome Consortium"/>
            <person name="Gmitter F."/>
            <person name="Chen C."/>
            <person name="Farmerie W."/>
            <person name="Harkins T."/>
            <person name="Desany B."/>
            <person name="Mohiuddin M."/>
            <person name="Kodira C."/>
            <person name="Borodovsky M."/>
            <person name="Lomsadze A."/>
            <person name="Burns P."/>
            <person name="Jenkins J."/>
            <person name="Prochnik S."/>
            <person name="Shu S."/>
            <person name="Chapman J."/>
            <person name="Pitluck S."/>
            <person name="Schmutz J."/>
            <person name="Rokhsar D."/>
        </authorList>
    </citation>
    <scope>NUCLEOTIDE SEQUENCE</scope>
</reference>
<dbReference type="GO" id="GO:0006952">
    <property type="term" value="P:defense response"/>
    <property type="evidence" value="ECO:0007669"/>
    <property type="project" value="UniProtKB-KW"/>
</dbReference>
<dbReference type="SUPFAM" id="SSF52058">
    <property type="entry name" value="L domain-like"/>
    <property type="match status" value="2"/>
</dbReference>
<dbReference type="Gene3D" id="3.80.10.10">
    <property type="entry name" value="Ribonuclease Inhibitor"/>
    <property type="match status" value="4"/>
</dbReference>